<name>A0ABU6PR65_9BACL</name>
<organism evidence="1 2">
    <name type="scientific">Paenibacillus chibensis</name>
    <dbReference type="NCBI Taxonomy" id="59846"/>
    <lineage>
        <taxon>Bacteria</taxon>
        <taxon>Bacillati</taxon>
        <taxon>Bacillota</taxon>
        <taxon>Bacilli</taxon>
        <taxon>Bacillales</taxon>
        <taxon>Paenibacillaceae</taxon>
        <taxon>Paenibacillus</taxon>
    </lineage>
</organism>
<evidence type="ECO:0000313" key="1">
    <source>
        <dbReference type="EMBL" id="MED5017363.1"/>
    </source>
</evidence>
<protein>
    <recommendedName>
        <fullName evidence="3">DNA-binding protein</fullName>
    </recommendedName>
</protein>
<evidence type="ECO:0008006" key="3">
    <source>
        <dbReference type="Google" id="ProtNLM"/>
    </source>
</evidence>
<dbReference type="Proteomes" id="UP001343257">
    <property type="component" value="Unassembled WGS sequence"/>
</dbReference>
<accession>A0ABU6PR65</accession>
<gene>
    <name evidence="1" type="ORF">P9847_08580</name>
</gene>
<proteinExistence type="predicted"/>
<sequence>MSYEKKGLFNRFAKKIKASAGPGPYQVNGIQVICVHCRHDQFDHGYAQLNTALLSFLNLDFANRSANILICHRCGYIHWFNKDIKRIHNDRW</sequence>
<comment type="caution">
    <text evidence="1">The sequence shown here is derived from an EMBL/GenBank/DDBJ whole genome shotgun (WGS) entry which is preliminary data.</text>
</comment>
<dbReference type="RefSeq" id="WP_328277004.1">
    <property type="nucleotide sequence ID" value="NZ_JARTLD010000023.1"/>
</dbReference>
<reference evidence="1 2" key="1">
    <citation type="submission" date="2023-03" db="EMBL/GenBank/DDBJ databases">
        <title>Bacillus Genome Sequencing.</title>
        <authorList>
            <person name="Dunlap C."/>
        </authorList>
    </citation>
    <scope>NUCLEOTIDE SEQUENCE [LARGE SCALE GENOMIC DNA]</scope>
    <source>
        <strain evidence="1 2">NRS-52</strain>
    </source>
</reference>
<evidence type="ECO:0000313" key="2">
    <source>
        <dbReference type="Proteomes" id="UP001343257"/>
    </source>
</evidence>
<keyword evidence="2" id="KW-1185">Reference proteome</keyword>
<dbReference type="EMBL" id="JARTLD010000023">
    <property type="protein sequence ID" value="MED5017363.1"/>
    <property type="molecule type" value="Genomic_DNA"/>
</dbReference>